<feature type="active site" evidence="5">
    <location>
        <position position="92"/>
    </location>
</feature>
<proteinExistence type="inferred from homology"/>
<feature type="domain" description="Malonyl-CoA:ACP transacylase (MAT)" evidence="6">
    <location>
        <begin position="8"/>
        <end position="300"/>
    </location>
</feature>
<dbReference type="SUPFAM" id="SSF55048">
    <property type="entry name" value="Probable ACP-binding domain of malonyl-CoA ACP transacylase"/>
    <property type="match status" value="1"/>
</dbReference>
<evidence type="ECO:0000256" key="1">
    <source>
        <dbReference type="ARBA" id="ARBA00022679"/>
    </source>
</evidence>
<protein>
    <recommendedName>
        <fullName evidence="4">Malonyl CoA-acyl carrier protein transacylase</fullName>
        <ecNumber evidence="4">2.3.1.39</ecNumber>
    </recommendedName>
</protein>
<dbReference type="InterPro" id="IPR004410">
    <property type="entry name" value="Malonyl_CoA-ACP_transAc_FabD"/>
</dbReference>
<sequence>MSEKVAFLFPGQGSQFVGMGKDLYDHYPEVKAIYTSAETILGMEIRKLSFEGPEEELRKTYITQPAILVHSIAVFEILKNRGIVPSLVAGHSLGEYSALYACEALDFEAVLKIVQKRGELMFSEGEKNPGTMAAIIGLSDELVKSLCQEVSGIVVAANFNAPGQVAISGEIEAVKKVAELAKAKGALKAVMLQVSGAFHSPLLKKSAQEFKQFLANFTIKEPKLPIIPNISGEPVNTAVAIRESLENQLISPVLWTKTIQTAKNLGFNKFYEVGPGKVLTGLLKRIDNSLTCIPVSSTEEIEKCL</sequence>
<reference evidence="7" key="1">
    <citation type="journal article" date="2020" name="mSystems">
        <title>Genome- and Community-Level Interaction Insights into Carbon Utilization and Element Cycling Functions of Hydrothermarchaeota in Hydrothermal Sediment.</title>
        <authorList>
            <person name="Zhou Z."/>
            <person name="Liu Y."/>
            <person name="Xu W."/>
            <person name="Pan J."/>
            <person name="Luo Z.H."/>
            <person name="Li M."/>
        </authorList>
    </citation>
    <scope>NUCLEOTIDE SEQUENCE [LARGE SCALE GENOMIC DNA]</scope>
    <source>
        <strain evidence="7">SpSt-876</strain>
    </source>
</reference>
<feature type="active site" evidence="5">
    <location>
        <position position="199"/>
    </location>
</feature>
<dbReference type="Pfam" id="PF00698">
    <property type="entry name" value="Acyl_transf_1"/>
    <property type="match status" value="1"/>
</dbReference>
<evidence type="ECO:0000256" key="4">
    <source>
        <dbReference type="PIRNR" id="PIRNR000446"/>
    </source>
</evidence>
<dbReference type="EMBL" id="DTLI01000153">
    <property type="protein sequence ID" value="HHS52485.1"/>
    <property type="molecule type" value="Genomic_DNA"/>
</dbReference>
<dbReference type="PIRSF" id="PIRSF000446">
    <property type="entry name" value="Mct"/>
    <property type="match status" value="1"/>
</dbReference>
<dbReference type="GO" id="GO:0006633">
    <property type="term" value="P:fatty acid biosynthetic process"/>
    <property type="evidence" value="ECO:0007669"/>
    <property type="project" value="TreeGrafter"/>
</dbReference>
<keyword evidence="1 4" id="KW-0808">Transferase</keyword>
<dbReference type="InterPro" id="IPR016035">
    <property type="entry name" value="Acyl_Trfase/lysoPLipase"/>
</dbReference>
<gene>
    <name evidence="7" type="primary">fabD</name>
    <name evidence="7" type="ORF">ENW73_06430</name>
</gene>
<dbReference type="AlphaFoldDB" id="A0A7C6A9G7"/>
<organism evidence="7">
    <name type="scientific">candidate division WOR-3 bacterium</name>
    <dbReference type="NCBI Taxonomy" id="2052148"/>
    <lineage>
        <taxon>Bacteria</taxon>
        <taxon>Bacteria division WOR-3</taxon>
    </lineage>
</organism>
<dbReference type="FunFam" id="3.30.70.250:FF:000001">
    <property type="entry name" value="Malonyl CoA-acyl carrier protein transacylase"/>
    <property type="match status" value="1"/>
</dbReference>
<dbReference type="PANTHER" id="PTHR42681">
    <property type="entry name" value="MALONYL-COA-ACYL CARRIER PROTEIN TRANSACYLASE, MITOCHONDRIAL"/>
    <property type="match status" value="1"/>
</dbReference>
<evidence type="ECO:0000313" key="7">
    <source>
        <dbReference type="EMBL" id="HHS52485.1"/>
    </source>
</evidence>
<dbReference type="PANTHER" id="PTHR42681:SF1">
    <property type="entry name" value="MALONYL-COA-ACYL CARRIER PROTEIN TRANSACYLASE, MITOCHONDRIAL"/>
    <property type="match status" value="1"/>
</dbReference>
<comment type="similarity">
    <text evidence="4">Belongs to the fabD family.</text>
</comment>
<comment type="catalytic activity">
    <reaction evidence="3 4">
        <text>holo-[ACP] + malonyl-CoA = malonyl-[ACP] + CoA</text>
        <dbReference type="Rhea" id="RHEA:41792"/>
        <dbReference type="Rhea" id="RHEA-COMP:9623"/>
        <dbReference type="Rhea" id="RHEA-COMP:9685"/>
        <dbReference type="ChEBI" id="CHEBI:57287"/>
        <dbReference type="ChEBI" id="CHEBI:57384"/>
        <dbReference type="ChEBI" id="CHEBI:64479"/>
        <dbReference type="ChEBI" id="CHEBI:78449"/>
        <dbReference type="EC" id="2.3.1.39"/>
    </reaction>
</comment>
<dbReference type="SUPFAM" id="SSF52151">
    <property type="entry name" value="FabD/lysophospholipase-like"/>
    <property type="match status" value="1"/>
</dbReference>
<name>A0A7C6A9G7_UNCW3</name>
<evidence type="ECO:0000256" key="3">
    <source>
        <dbReference type="ARBA" id="ARBA00048462"/>
    </source>
</evidence>
<dbReference type="SMART" id="SM00827">
    <property type="entry name" value="PKS_AT"/>
    <property type="match status" value="1"/>
</dbReference>
<dbReference type="EC" id="2.3.1.39" evidence="4"/>
<evidence type="ECO:0000256" key="2">
    <source>
        <dbReference type="ARBA" id="ARBA00023315"/>
    </source>
</evidence>
<dbReference type="Gene3D" id="3.30.70.250">
    <property type="entry name" value="Malonyl-CoA ACP transacylase, ACP-binding"/>
    <property type="match status" value="1"/>
</dbReference>
<dbReference type="InterPro" id="IPR001227">
    <property type="entry name" value="Ac_transferase_dom_sf"/>
</dbReference>
<dbReference type="Gene3D" id="3.40.366.10">
    <property type="entry name" value="Malonyl-Coenzyme A Acyl Carrier Protein, domain 2"/>
    <property type="match status" value="1"/>
</dbReference>
<dbReference type="InterPro" id="IPR016036">
    <property type="entry name" value="Malonyl_transacylase_ACP-bd"/>
</dbReference>
<keyword evidence="2 4" id="KW-0012">Acyltransferase</keyword>
<accession>A0A7C6A9G7</accession>
<dbReference type="NCBIfam" id="TIGR00128">
    <property type="entry name" value="fabD"/>
    <property type="match status" value="1"/>
</dbReference>
<dbReference type="InterPro" id="IPR050858">
    <property type="entry name" value="Mal-CoA-ACP_Trans/PKS_FabD"/>
</dbReference>
<dbReference type="GO" id="GO:0005829">
    <property type="term" value="C:cytosol"/>
    <property type="evidence" value="ECO:0007669"/>
    <property type="project" value="TreeGrafter"/>
</dbReference>
<evidence type="ECO:0000256" key="5">
    <source>
        <dbReference type="PIRSR" id="PIRSR000446-1"/>
    </source>
</evidence>
<evidence type="ECO:0000259" key="6">
    <source>
        <dbReference type="SMART" id="SM00827"/>
    </source>
</evidence>
<dbReference type="InterPro" id="IPR014043">
    <property type="entry name" value="Acyl_transferase_dom"/>
</dbReference>
<dbReference type="GO" id="GO:0004314">
    <property type="term" value="F:[acyl-carrier-protein] S-malonyltransferase activity"/>
    <property type="evidence" value="ECO:0007669"/>
    <property type="project" value="UniProtKB-EC"/>
</dbReference>
<dbReference type="InterPro" id="IPR024925">
    <property type="entry name" value="Malonyl_CoA-ACP_transAc"/>
</dbReference>
<comment type="caution">
    <text evidence="7">The sequence shown here is derived from an EMBL/GenBank/DDBJ whole genome shotgun (WGS) entry which is preliminary data.</text>
</comment>